<dbReference type="SMR" id="A6UPH2"/>
<protein>
    <submittedName>
        <fullName evidence="2">Archaeoflavoprotein AfpA</fullName>
    </submittedName>
</protein>
<reference evidence="2" key="1">
    <citation type="submission" date="2007-06" db="EMBL/GenBank/DDBJ databases">
        <title>Complete sequence of Methanococcus vannielii SB.</title>
        <authorList>
            <consortium name="US DOE Joint Genome Institute"/>
            <person name="Copeland A."/>
            <person name="Lucas S."/>
            <person name="Lapidus A."/>
            <person name="Barry K."/>
            <person name="Glavina del Rio T."/>
            <person name="Dalin E."/>
            <person name="Tice H."/>
            <person name="Pitluck S."/>
            <person name="Chain P."/>
            <person name="Malfatti S."/>
            <person name="Shin M."/>
            <person name="Vergez L."/>
            <person name="Schmutz J."/>
            <person name="Larimer F."/>
            <person name="Land M."/>
            <person name="Hauser L."/>
            <person name="Kyrpides N."/>
            <person name="Anderson I."/>
            <person name="Sieprawska-Lupa M."/>
            <person name="Whitman W.B."/>
            <person name="Richardson P."/>
        </authorList>
    </citation>
    <scope>NUCLEOTIDE SEQUENCE [LARGE SCALE GENOMIC DNA]</scope>
    <source>
        <strain evidence="2">SB</strain>
    </source>
</reference>
<dbReference type="STRING" id="406327.Mevan_0487"/>
<dbReference type="OrthoDB" id="23478at2157"/>
<dbReference type="Gene3D" id="3.40.50.1950">
    <property type="entry name" value="Flavin prenyltransferase-like"/>
    <property type="match status" value="1"/>
</dbReference>
<dbReference type="EMBL" id="CP000742">
    <property type="protein sequence ID" value="ABR54394.1"/>
    <property type="molecule type" value="Genomic_DNA"/>
</dbReference>
<dbReference type="eggNOG" id="arCOG01705">
    <property type="taxonomic scope" value="Archaea"/>
</dbReference>
<dbReference type="RefSeq" id="WP_011972297.1">
    <property type="nucleotide sequence ID" value="NC_009634.1"/>
</dbReference>
<proteinExistence type="predicted"/>
<dbReference type="SUPFAM" id="SSF52507">
    <property type="entry name" value="Homo-oligomeric flavin-containing Cys decarboxylases, HFCD"/>
    <property type="match status" value="1"/>
</dbReference>
<dbReference type="InterPro" id="IPR003382">
    <property type="entry name" value="Flavoprotein"/>
</dbReference>
<dbReference type="Pfam" id="PF02441">
    <property type="entry name" value="Flavoprotein"/>
    <property type="match status" value="1"/>
</dbReference>
<organism evidence="2 3">
    <name type="scientific">Methanococcus vannielii (strain ATCC 35089 / DSM 1224 / JCM 13029 / OCM 148 / SB)</name>
    <dbReference type="NCBI Taxonomy" id="406327"/>
    <lineage>
        <taxon>Archaea</taxon>
        <taxon>Methanobacteriati</taxon>
        <taxon>Methanobacteriota</taxon>
        <taxon>Methanomada group</taxon>
        <taxon>Methanococci</taxon>
        <taxon>Methanococcales</taxon>
        <taxon>Methanococcaceae</taxon>
        <taxon>Methanococcus</taxon>
    </lineage>
</organism>
<dbReference type="NCBIfam" id="TIGR02699">
    <property type="entry name" value="archaeo_AfpA"/>
    <property type="match status" value="1"/>
</dbReference>
<gene>
    <name evidence="2" type="ordered locus">Mevan_0487</name>
</gene>
<dbReference type="InterPro" id="IPR014072">
    <property type="entry name" value="Archaeoflavo_AfpA"/>
</dbReference>
<sequence>MVKIAWGITGCGDKIGEIVELLVTLKNEYPEVDVDIYYSQSAEMVLNWYKLMGKLKDTFYSIRKEVNPNAPFLPGMLQTGKYDLFLVAPLTANSVAKIAHGIADTLITNSVAQGTKAMVPTYIYPPDNKKEEIETILPGGKTLKLYIRDTDVKNVEILKKMQSITVLENVSEIKQALLKHVKGE</sequence>
<evidence type="ECO:0000259" key="1">
    <source>
        <dbReference type="Pfam" id="PF02441"/>
    </source>
</evidence>
<dbReference type="AlphaFoldDB" id="A6UPH2"/>
<dbReference type="GeneID" id="5325542"/>
<dbReference type="InterPro" id="IPR036551">
    <property type="entry name" value="Flavin_trans-like"/>
</dbReference>
<dbReference type="Proteomes" id="UP000001107">
    <property type="component" value="Chromosome"/>
</dbReference>
<dbReference type="KEGG" id="mvn:Mevan_0487"/>
<feature type="domain" description="Flavoprotein" evidence="1">
    <location>
        <begin position="3"/>
        <end position="167"/>
    </location>
</feature>
<accession>A6UPH2</accession>
<evidence type="ECO:0000313" key="2">
    <source>
        <dbReference type="EMBL" id="ABR54394.1"/>
    </source>
</evidence>
<evidence type="ECO:0000313" key="3">
    <source>
        <dbReference type="Proteomes" id="UP000001107"/>
    </source>
</evidence>
<name>A6UPH2_METVS</name>
<keyword evidence="3" id="KW-1185">Reference proteome</keyword>
<dbReference type="HOGENOM" id="CLU_098523_0_0_2"/>
<dbReference type="GO" id="GO:0003824">
    <property type="term" value="F:catalytic activity"/>
    <property type="evidence" value="ECO:0007669"/>
    <property type="project" value="InterPro"/>
</dbReference>